<gene>
    <name evidence="2" type="primary">BMB</name>
</gene>
<dbReference type="EMBL" id="HADY01017263">
    <property type="protein sequence ID" value="SBP55748.1"/>
    <property type="molecule type" value="Transcribed_RNA"/>
</dbReference>
<protein>
    <submittedName>
        <fullName evidence="2">Brambleberry</fullName>
    </submittedName>
</protein>
<name>A0A1A8AM45_NOTFU</name>
<sequence length="65" mass="7205">MKGLKGGQLKDQTAASLDKLVEGHGALQAQQGKLHKGQEQMEPSLRKMPSSLLDSIWLLNSFRHH</sequence>
<reference evidence="2" key="1">
    <citation type="submission" date="2016-05" db="EMBL/GenBank/DDBJ databases">
        <authorList>
            <person name="Lavstsen T."/>
            <person name="Jespersen J.S."/>
        </authorList>
    </citation>
    <scope>NUCLEOTIDE SEQUENCE</scope>
    <source>
        <tissue evidence="2">Brain</tissue>
    </source>
</reference>
<proteinExistence type="predicted"/>
<accession>A0A1A8AM45</accession>
<reference evidence="2" key="2">
    <citation type="submission" date="2016-06" db="EMBL/GenBank/DDBJ databases">
        <title>The genome of a short-lived fish provides insights into sex chromosome evolution and the genetic control of aging.</title>
        <authorList>
            <person name="Reichwald K."/>
            <person name="Felder M."/>
            <person name="Petzold A."/>
            <person name="Koch P."/>
            <person name="Groth M."/>
            <person name="Platzer M."/>
        </authorList>
    </citation>
    <scope>NUCLEOTIDE SEQUENCE</scope>
    <source>
        <tissue evidence="2">Brain</tissue>
    </source>
</reference>
<evidence type="ECO:0000313" key="2">
    <source>
        <dbReference type="EMBL" id="SBP55748.1"/>
    </source>
</evidence>
<dbReference type="AlphaFoldDB" id="A0A1A8AM45"/>
<feature type="region of interest" description="Disordered" evidence="1">
    <location>
        <begin position="1"/>
        <end position="46"/>
    </location>
</feature>
<organism evidence="2">
    <name type="scientific">Nothobranchius furzeri</name>
    <name type="common">Turquoise killifish</name>
    <dbReference type="NCBI Taxonomy" id="105023"/>
    <lineage>
        <taxon>Eukaryota</taxon>
        <taxon>Metazoa</taxon>
        <taxon>Chordata</taxon>
        <taxon>Craniata</taxon>
        <taxon>Vertebrata</taxon>
        <taxon>Euteleostomi</taxon>
        <taxon>Actinopterygii</taxon>
        <taxon>Neopterygii</taxon>
        <taxon>Teleostei</taxon>
        <taxon>Neoteleostei</taxon>
        <taxon>Acanthomorphata</taxon>
        <taxon>Ovalentaria</taxon>
        <taxon>Atherinomorphae</taxon>
        <taxon>Cyprinodontiformes</taxon>
        <taxon>Nothobranchiidae</taxon>
        <taxon>Nothobranchius</taxon>
    </lineage>
</organism>
<evidence type="ECO:0000256" key="1">
    <source>
        <dbReference type="SAM" id="MobiDB-lite"/>
    </source>
</evidence>